<dbReference type="Pfam" id="PF01329">
    <property type="entry name" value="Pterin_4a"/>
    <property type="match status" value="1"/>
</dbReference>
<dbReference type="NCBIfam" id="NF002017">
    <property type="entry name" value="PRK00823.1-2"/>
    <property type="match status" value="1"/>
</dbReference>
<keyword evidence="5 6" id="KW-0456">Lyase</keyword>
<evidence type="ECO:0000256" key="2">
    <source>
        <dbReference type="ARBA" id="ARBA00006472"/>
    </source>
</evidence>
<comment type="catalytic activity">
    <reaction evidence="1">
        <text>(4aS,6R)-4a-hydroxy-L-erythro-5,6,7,8-tetrahydrobiopterin = (6R)-L-erythro-6,7-dihydrobiopterin + H2O</text>
        <dbReference type="Rhea" id="RHEA:11920"/>
        <dbReference type="ChEBI" id="CHEBI:15377"/>
        <dbReference type="ChEBI" id="CHEBI:15642"/>
        <dbReference type="ChEBI" id="CHEBI:43120"/>
        <dbReference type="EC" id="4.2.1.96"/>
    </reaction>
</comment>
<reference evidence="6 7" key="1">
    <citation type="submission" date="2019-10" db="EMBL/GenBank/DDBJ databases">
        <title>Streptomyces smaragdinus sp. nov. and Streptomyces fabii sp. nov., isolated from the gut of fungus growing-termite Macrotermes natalensis.</title>
        <authorList>
            <person name="Schwitalla J."/>
            <person name="Benndorf R."/>
            <person name="Martin K."/>
            <person name="De Beer W."/>
            <person name="Kaster A.-K."/>
            <person name="Vollmers J."/>
            <person name="Poulsen M."/>
            <person name="Beemelmanns C."/>
        </authorList>
    </citation>
    <scope>NUCLEOTIDE SEQUENCE [LARGE SCALE GENOMIC DNA]</scope>
    <source>
        <strain evidence="6 7">RB5</strain>
    </source>
</reference>
<comment type="similarity">
    <text evidence="2">Belongs to the pterin-4-alpha-carbinolamine dehydratase family.</text>
</comment>
<dbReference type="GO" id="GO:0006729">
    <property type="term" value="P:tetrahydrobiopterin biosynthetic process"/>
    <property type="evidence" value="ECO:0007669"/>
    <property type="project" value="InterPro"/>
</dbReference>
<dbReference type="EMBL" id="WEGJ01000007">
    <property type="protein sequence ID" value="MQY12527.1"/>
    <property type="molecule type" value="Genomic_DNA"/>
</dbReference>
<dbReference type="InterPro" id="IPR001533">
    <property type="entry name" value="Pterin_deHydtase"/>
</dbReference>
<dbReference type="OrthoDB" id="15077at2"/>
<evidence type="ECO:0000256" key="4">
    <source>
        <dbReference type="ARBA" id="ARBA00021735"/>
    </source>
</evidence>
<dbReference type="RefSeq" id="WP_153452151.1">
    <property type="nucleotide sequence ID" value="NZ_WEGJ01000007.1"/>
</dbReference>
<sequence length="102" mass="10964">MADEPLSEQETETRLARLPGWSVAEGDLLTRTYTFSGHLPAVAMVVHVSAIQEELNHHAEQTLGYNTLTLAVNTHSAGGRITELDFTLAGRVEAVAQGHGAK</sequence>
<dbReference type="Proteomes" id="UP000466345">
    <property type="component" value="Unassembled WGS sequence"/>
</dbReference>
<dbReference type="AlphaFoldDB" id="A0A7K0CGC9"/>
<dbReference type="SUPFAM" id="SSF55248">
    <property type="entry name" value="PCD-like"/>
    <property type="match status" value="1"/>
</dbReference>
<dbReference type="CDD" id="cd00488">
    <property type="entry name" value="PCD_DCoH"/>
    <property type="match status" value="1"/>
</dbReference>
<protein>
    <recommendedName>
        <fullName evidence="4">Putative pterin-4-alpha-carbinolamine dehydratase</fullName>
        <ecNumber evidence="3">4.2.1.96</ecNumber>
    </recommendedName>
</protein>
<evidence type="ECO:0000256" key="3">
    <source>
        <dbReference type="ARBA" id="ARBA00013252"/>
    </source>
</evidence>
<name>A0A7K0CGC9_9ACTN</name>
<dbReference type="InterPro" id="IPR036428">
    <property type="entry name" value="PCD_sf"/>
</dbReference>
<dbReference type="EC" id="4.2.1.96" evidence="3"/>
<keyword evidence="7" id="KW-1185">Reference proteome</keyword>
<gene>
    <name evidence="6" type="primary">phhB</name>
    <name evidence="6" type="ORF">SRB5_26620</name>
</gene>
<organism evidence="6 7">
    <name type="scientific">Streptomyces smaragdinus</name>
    <dbReference type="NCBI Taxonomy" id="2585196"/>
    <lineage>
        <taxon>Bacteria</taxon>
        <taxon>Bacillati</taxon>
        <taxon>Actinomycetota</taxon>
        <taxon>Actinomycetes</taxon>
        <taxon>Kitasatosporales</taxon>
        <taxon>Streptomycetaceae</taxon>
        <taxon>Streptomyces</taxon>
    </lineage>
</organism>
<dbReference type="Gene3D" id="3.30.1360.20">
    <property type="entry name" value="Transcriptional coactivator/pterin dehydratase"/>
    <property type="match status" value="1"/>
</dbReference>
<accession>A0A7K0CGC9</accession>
<proteinExistence type="inferred from homology"/>
<dbReference type="GO" id="GO:0008124">
    <property type="term" value="F:4-alpha-hydroxytetrahydrobiopterin dehydratase activity"/>
    <property type="evidence" value="ECO:0007669"/>
    <property type="project" value="UniProtKB-EC"/>
</dbReference>
<evidence type="ECO:0000313" key="7">
    <source>
        <dbReference type="Proteomes" id="UP000466345"/>
    </source>
</evidence>
<dbReference type="PANTHER" id="PTHR12599">
    <property type="entry name" value="PTERIN-4-ALPHA-CARBINOLAMINE DEHYDRATASE"/>
    <property type="match status" value="1"/>
</dbReference>
<comment type="caution">
    <text evidence="6">The sequence shown here is derived from an EMBL/GenBank/DDBJ whole genome shotgun (WGS) entry which is preliminary data.</text>
</comment>
<evidence type="ECO:0000313" key="6">
    <source>
        <dbReference type="EMBL" id="MQY12527.1"/>
    </source>
</evidence>
<evidence type="ECO:0000256" key="5">
    <source>
        <dbReference type="ARBA" id="ARBA00023239"/>
    </source>
</evidence>
<dbReference type="PANTHER" id="PTHR12599:SF0">
    <property type="entry name" value="PTERIN-4-ALPHA-CARBINOLAMINE DEHYDRATASE"/>
    <property type="match status" value="1"/>
</dbReference>
<evidence type="ECO:0000256" key="1">
    <source>
        <dbReference type="ARBA" id="ARBA00001554"/>
    </source>
</evidence>